<keyword evidence="7" id="KW-1278">Translocase</keyword>
<keyword evidence="8" id="KW-0472">Membrane</keyword>
<comment type="subcellular location">
    <subcellularLocation>
        <location evidence="1">Cell membrane</location>
        <topology evidence="1">Peripheral membrane protein</topology>
    </subcellularLocation>
</comment>
<keyword evidence="5" id="KW-0547">Nucleotide-binding</keyword>
<evidence type="ECO:0000256" key="7">
    <source>
        <dbReference type="ARBA" id="ARBA00022967"/>
    </source>
</evidence>
<keyword evidence="4" id="KW-1003">Cell membrane</keyword>
<proteinExistence type="inferred from homology"/>
<evidence type="ECO:0000256" key="6">
    <source>
        <dbReference type="ARBA" id="ARBA00022840"/>
    </source>
</evidence>
<dbReference type="InterPro" id="IPR003439">
    <property type="entry name" value="ABC_transporter-like_ATP-bd"/>
</dbReference>
<dbReference type="InterPro" id="IPR003593">
    <property type="entry name" value="AAA+_ATPase"/>
</dbReference>
<name>A0A9D1N4F3_9FIRM</name>
<dbReference type="PROSITE" id="PS50893">
    <property type="entry name" value="ABC_TRANSPORTER_2"/>
    <property type="match status" value="1"/>
</dbReference>
<evidence type="ECO:0000259" key="9">
    <source>
        <dbReference type="PROSITE" id="PS50893"/>
    </source>
</evidence>
<dbReference type="FunFam" id="3.40.50.300:FF:000224">
    <property type="entry name" value="Energy-coupling factor transporter ATP-binding protein EcfA"/>
    <property type="match status" value="1"/>
</dbReference>
<reference evidence="10" key="1">
    <citation type="submission" date="2020-10" db="EMBL/GenBank/DDBJ databases">
        <authorList>
            <person name="Gilroy R."/>
        </authorList>
    </citation>
    <scope>NUCLEOTIDE SEQUENCE</scope>
    <source>
        <strain evidence="10">ChiGjej2B2-16831</strain>
    </source>
</reference>
<evidence type="ECO:0000256" key="2">
    <source>
        <dbReference type="ARBA" id="ARBA00005417"/>
    </source>
</evidence>
<dbReference type="CDD" id="cd03225">
    <property type="entry name" value="ABC_cobalt_CbiO_domain1"/>
    <property type="match status" value="1"/>
</dbReference>
<dbReference type="InterPro" id="IPR015856">
    <property type="entry name" value="ABC_transpr_CbiO/EcfA_su"/>
</dbReference>
<comment type="caution">
    <text evidence="10">The sequence shown here is derived from an EMBL/GenBank/DDBJ whole genome shotgun (WGS) entry which is preliminary data.</text>
</comment>
<evidence type="ECO:0000256" key="5">
    <source>
        <dbReference type="ARBA" id="ARBA00022741"/>
    </source>
</evidence>
<dbReference type="GO" id="GO:0043190">
    <property type="term" value="C:ATP-binding cassette (ABC) transporter complex"/>
    <property type="evidence" value="ECO:0007669"/>
    <property type="project" value="TreeGrafter"/>
</dbReference>
<keyword evidence="3" id="KW-0813">Transport</keyword>
<dbReference type="Pfam" id="PF00005">
    <property type="entry name" value="ABC_tran"/>
    <property type="match status" value="1"/>
</dbReference>
<dbReference type="Proteomes" id="UP000824128">
    <property type="component" value="Unassembled WGS sequence"/>
</dbReference>
<comment type="similarity">
    <text evidence="2">Belongs to the ABC transporter superfamily.</text>
</comment>
<evidence type="ECO:0000313" key="11">
    <source>
        <dbReference type="Proteomes" id="UP000824128"/>
    </source>
</evidence>
<dbReference type="GO" id="GO:0042626">
    <property type="term" value="F:ATPase-coupled transmembrane transporter activity"/>
    <property type="evidence" value="ECO:0007669"/>
    <property type="project" value="TreeGrafter"/>
</dbReference>
<gene>
    <name evidence="10" type="ORF">IAD24_06985</name>
</gene>
<evidence type="ECO:0000256" key="3">
    <source>
        <dbReference type="ARBA" id="ARBA00022448"/>
    </source>
</evidence>
<evidence type="ECO:0000256" key="8">
    <source>
        <dbReference type="ARBA" id="ARBA00023136"/>
    </source>
</evidence>
<dbReference type="PANTHER" id="PTHR43553:SF27">
    <property type="entry name" value="ENERGY-COUPLING FACTOR TRANSPORTER ATP-BINDING PROTEIN ECFA2"/>
    <property type="match status" value="1"/>
</dbReference>
<dbReference type="InterPro" id="IPR017871">
    <property type="entry name" value="ABC_transporter-like_CS"/>
</dbReference>
<dbReference type="InterPro" id="IPR050095">
    <property type="entry name" value="ECF_ABC_transporter_ATP-bd"/>
</dbReference>
<dbReference type="PANTHER" id="PTHR43553">
    <property type="entry name" value="HEAVY METAL TRANSPORTER"/>
    <property type="match status" value="1"/>
</dbReference>
<dbReference type="GO" id="GO:0016887">
    <property type="term" value="F:ATP hydrolysis activity"/>
    <property type="evidence" value="ECO:0007669"/>
    <property type="project" value="InterPro"/>
</dbReference>
<evidence type="ECO:0000313" key="10">
    <source>
        <dbReference type="EMBL" id="HIU94890.1"/>
    </source>
</evidence>
<keyword evidence="6" id="KW-0067">ATP-binding</keyword>
<dbReference type="PROSITE" id="PS00211">
    <property type="entry name" value="ABC_TRANSPORTER_1"/>
    <property type="match status" value="1"/>
</dbReference>
<evidence type="ECO:0000256" key="4">
    <source>
        <dbReference type="ARBA" id="ARBA00022475"/>
    </source>
</evidence>
<dbReference type="SMART" id="SM00382">
    <property type="entry name" value="AAA"/>
    <property type="match status" value="1"/>
</dbReference>
<organism evidence="10 11">
    <name type="scientific">Candidatus Aphodomorpha intestinavium</name>
    <dbReference type="NCBI Taxonomy" id="2840672"/>
    <lineage>
        <taxon>Bacteria</taxon>
        <taxon>Bacillati</taxon>
        <taxon>Bacillota</taxon>
        <taxon>Clostridia</taxon>
        <taxon>Eubacteriales</taxon>
        <taxon>Candidatus Aphodomorpha</taxon>
    </lineage>
</organism>
<dbReference type="Gene3D" id="3.40.50.300">
    <property type="entry name" value="P-loop containing nucleotide triphosphate hydrolases"/>
    <property type="match status" value="1"/>
</dbReference>
<dbReference type="InterPro" id="IPR027417">
    <property type="entry name" value="P-loop_NTPase"/>
</dbReference>
<feature type="domain" description="ABC transporter" evidence="9">
    <location>
        <begin position="3"/>
        <end position="247"/>
    </location>
</feature>
<dbReference type="GO" id="GO:0005524">
    <property type="term" value="F:ATP binding"/>
    <property type="evidence" value="ECO:0007669"/>
    <property type="project" value="UniProtKB-KW"/>
</dbReference>
<accession>A0A9D1N4F3</accession>
<dbReference type="AlphaFoldDB" id="A0A9D1N4F3"/>
<evidence type="ECO:0000256" key="1">
    <source>
        <dbReference type="ARBA" id="ARBA00004202"/>
    </source>
</evidence>
<reference evidence="10" key="2">
    <citation type="journal article" date="2021" name="PeerJ">
        <title>Extensive microbial diversity within the chicken gut microbiome revealed by metagenomics and culture.</title>
        <authorList>
            <person name="Gilroy R."/>
            <person name="Ravi A."/>
            <person name="Getino M."/>
            <person name="Pursley I."/>
            <person name="Horton D.L."/>
            <person name="Alikhan N.F."/>
            <person name="Baker D."/>
            <person name="Gharbi K."/>
            <person name="Hall N."/>
            <person name="Watson M."/>
            <person name="Adriaenssens E.M."/>
            <person name="Foster-Nyarko E."/>
            <person name="Jarju S."/>
            <person name="Secka A."/>
            <person name="Antonio M."/>
            <person name="Oren A."/>
            <person name="Chaudhuri R.R."/>
            <person name="La Ragione R."/>
            <person name="Hildebrand F."/>
            <person name="Pallen M.J."/>
        </authorList>
    </citation>
    <scope>NUCLEOTIDE SEQUENCE</scope>
    <source>
        <strain evidence="10">ChiGjej2B2-16831</strain>
    </source>
</reference>
<dbReference type="SUPFAM" id="SSF52540">
    <property type="entry name" value="P-loop containing nucleoside triphosphate hydrolases"/>
    <property type="match status" value="1"/>
</dbReference>
<sequence>MPIVIEQLSYAYGPAGQDGGAHAAALCGVTLTIGEGEFLGVIGHTGSGKSTLMQQLCGLLAPTSGSVLVDGFDTRDKQQRKKARALVGLVFQYPEYQLFEETVEKDVAFGPKNLGLSEEEALVRAHEALALVGLPPERFAAKSPFDLSGGEKRRAALAGILAMRPKYLALDEPMAGLDPRGRRAILALLERLRGETGCAIIMVSHSMDDVARHAGRVAVLEKGRLVMLGTAAEVFARAKELAGMGLAVPQAARLALLLGARGLPVPPEAAQPEALTAWLLARWRERGAAG</sequence>
<protein>
    <submittedName>
        <fullName evidence="10">Energy-coupling factor transporter ATPase</fullName>
    </submittedName>
</protein>
<dbReference type="EMBL" id="DVNZ01000224">
    <property type="protein sequence ID" value="HIU94890.1"/>
    <property type="molecule type" value="Genomic_DNA"/>
</dbReference>